<name>A0ACB8ZD01_9ASTR</name>
<accession>A0ACB8ZD01</accession>
<comment type="caution">
    <text evidence="1">The sequence shown here is derived from an EMBL/GenBank/DDBJ whole genome shotgun (WGS) entry which is preliminary data.</text>
</comment>
<keyword evidence="2" id="KW-1185">Reference proteome</keyword>
<dbReference type="EMBL" id="CM042043">
    <property type="protein sequence ID" value="KAI3695186.1"/>
    <property type="molecule type" value="Genomic_DNA"/>
</dbReference>
<dbReference type="Proteomes" id="UP001056120">
    <property type="component" value="Linkage Group LG26"/>
</dbReference>
<gene>
    <name evidence="1" type="ORF">L1987_78175</name>
</gene>
<reference evidence="1 2" key="2">
    <citation type="journal article" date="2022" name="Mol. Ecol. Resour.">
        <title>The genomes of chicory, endive, great burdock and yacon provide insights into Asteraceae paleo-polyploidization history and plant inulin production.</title>
        <authorList>
            <person name="Fan W."/>
            <person name="Wang S."/>
            <person name="Wang H."/>
            <person name="Wang A."/>
            <person name="Jiang F."/>
            <person name="Liu H."/>
            <person name="Zhao H."/>
            <person name="Xu D."/>
            <person name="Zhang Y."/>
        </authorList>
    </citation>
    <scope>NUCLEOTIDE SEQUENCE [LARGE SCALE GENOMIC DNA]</scope>
    <source>
        <strain evidence="2">cv. Yunnan</strain>
        <tissue evidence="1">Leaves</tissue>
    </source>
</reference>
<protein>
    <submittedName>
        <fullName evidence="1">Uncharacterized protein</fullName>
    </submittedName>
</protein>
<reference evidence="2" key="1">
    <citation type="journal article" date="2022" name="Mol. Ecol. Resour.">
        <title>The genomes of chicory, endive, great burdock and yacon provide insights into Asteraceae palaeo-polyploidization history and plant inulin production.</title>
        <authorList>
            <person name="Fan W."/>
            <person name="Wang S."/>
            <person name="Wang H."/>
            <person name="Wang A."/>
            <person name="Jiang F."/>
            <person name="Liu H."/>
            <person name="Zhao H."/>
            <person name="Xu D."/>
            <person name="Zhang Y."/>
        </authorList>
    </citation>
    <scope>NUCLEOTIDE SEQUENCE [LARGE SCALE GENOMIC DNA]</scope>
    <source>
        <strain evidence="2">cv. Yunnan</strain>
    </source>
</reference>
<organism evidence="1 2">
    <name type="scientific">Smallanthus sonchifolius</name>
    <dbReference type="NCBI Taxonomy" id="185202"/>
    <lineage>
        <taxon>Eukaryota</taxon>
        <taxon>Viridiplantae</taxon>
        <taxon>Streptophyta</taxon>
        <taxon>Embryophyta</taxon>
        <taxon>Tracheophyta</taxon>
        <taxon>Spermatophyta</taxon>
        <taxon>Magnoliopsida</taxon>
        <taxon>eudicotyledons</taxon>
        <taxon>Gunneridae</taxon>
        <taxon>Pentapetalae</taxon>
        <taxon>asterids</taxon>
        <taxon>campanulids</taxon>
        <taxon>Asterales</taxon>
        <taxon>Asteraceae</taxon>
        <taxon>Asteroideae</taxon>
        <taxon>Heliantheae alliance</taxon>
        <taxon>Millerieae</taxon>
        <taxon>Smallanthus</taxon>
    </lineage>
</organism>
<evidence type="ECO:0000313" key="1">
    <source>
        <dbReference type="EMBL" id="KAI3695186.1"/>
    </source>
</evidence>
<sequence length="408" mass="45224">MWLACQRQERNERWGRSTGMMAVVVDSDDSRGEFRAYREGEQMIVGIPVSSDLTLAASYGGGDLLISVVGDEDVIVGFHRRRGDDMVCVEEGECISLNPSNSSFHFVSLFSIRALVVENRVSISNPFLTMGFPSSLGLLNQPLNLHSPRPRVSRILCCAKDANHFSNPHKPLRVSYSKIDERTSSTEVKKEIEMCYELIRRLGRGVVYLGSSRMGPGHEHYIQTQELAREVANLLGCTSWSGAGPGLMDAATQGALQAGKPVGGFKIGKEANEWTSTNFHPYLPSHTYLTCRFFSARKHGLVDAAVRTRNRDKTGVIVLPGGIGTLDEAFEILALIQLERIGSALPVPFILMNYDSFYSKLLEFLDVCEDWGTLSKGEVSSLWKVCNNNSEALAYLSQFYNQNLVNKP</sequence>
<evidence type="ECO:0000313" key="2">
    <source>
        <dbReference type="Proteomes" id="UP001056120"/>
    </source>
</evidence>
<proteinExistence type="predicted"/>